<dbReference type="CDD" id="cd01337">
    <property type="entry name" value="MDH_glyoxysomal_mitochondrial"/>
    <property type="match status" value="1"/>
</dbReference>
<feature type="binding site" evidence="10">
    <location>
        <begin position="15"/>
        <end position="21"/>
    </location>
    <ligand>
        <name>NAD(+)</name>
        <dbReference type="ChEBI" id="CHEBI:57540"/>
    </ligand>
</feature>
<evidence type="ECO:0000256" key="5">
    <source>
        <dbReference type="ARBA" id="ARBA00023002"/>
    </source>
</evidence>
<dbReference type="EMBL" id="JAECZO010000081">
    <property type="protein sequence ID" value="KAK7196636.1"/>
    <property type="molecule type" value="Genomic_DNA"/>
</dbReference>
<evidence type="ECO:0000256" key="3">
    <source>
        <dbReference type="ARBA" id="ARBA00012995"/>
    </source>
</evidence>
<comment type="subunit">
    <text evidence="2">Homodimer.</text>
</comment>
<feature type="domain" description="Lactate/malate dehydrogenase C-terminal" evidence="13">
    <location>
        <begin position="154"/>
        <end position="316"/>
    </location>
</feature>
<feature type="binding site" evidence="9">
    <location>
        <position position="93"/>
    </location>
    <ligand>
        <name>substrate</name>
    </ligand>
</feature>
<evidence type="ECO:0000256" key="11">
    <source>
        <dbReference type="RuleBase" id="RU003369"/>
    </source>
</evidence>
<evidence type="ECO:0000256" key="9">
    <source>
        <dbReference type="PIRSR" id="PIRSR000102-2"/>
    </source>
</evidence>
<evidence type="ECO:0000256" key="8">
    <source>
        <dbReference type="PIRSR" id="PIRSR000102-1"/>
    </source>
</evidence>
<dbReference type="InterPro" id="IPR001557">
    <property type="entry name" value="L-lactate/malate_DH"/>
</dbReference>
<feature type="binding site" evidence="10">
    <location>
        <begin position="123"/>
        <end position="125"/>
    </location>
    <ligand>
        <name>NAD(+)</name>
        <dbReference type="ChEBI" id="CHEBI:57540"/>
    </ligand>
</feature>
<reference evidence="14 15" key="1">
    <citation type="journal article" date="2021" name="MBio">
        <title>A New Model Trypanosomatid, Novymonas esmeraldas: Genomic Perception of Its 'Candidatus Pandoraea novymonadis' Endosymbiont.</title>
        <authorList>
            <person name="Zakharova A."/>
            <person name="Saura A."/>
            <person name="Butenko A."/>
            <person name="Podesvova L."/>
            <person name="Warmusova S."/>
            <person name="Kostygov A.Y."/>
            <person name="Nenarokova A."/>
            <person name="Lukes J."/>
            <person name="Opperdoes F.R."/>
            <person name="Yurchenko V."/>
        </authorList>
    </citation>
    <scope>NUCLEOTIDE SEQUENCE [LARGE SCALE GENOMIC DNA]</scope>
    <source>
        <strain evidence="14 15">E262AT.01</strain>
    </source>
</reference>
<dbReference type="Gene3D" id="3.90.110.10">
    <property type="entry name" value="Lactate dehydrogenase/glycoside hydrolase, family 4, C-terminal"/>
    <property type="match status" value="1"/>
</dbReference>
<name>A0AAW0ESP0_9TRYP</name>
<dbReference type="InterPro" id="IPR010097">
    <property type="entry name" value="Malate_DH_type1"/>
</dbReference>
<gene>
    <name evidence="14" type="ORF">NESM_000602400</name>
</gene>
<keyword evidence="15" id="KW-1185">Reference proteome</keyword>
<evidence type="ECO:0000256" key="10">
    <source>
        <dbReference type="PIRSR" id="PIRSR000102-3"/>
    </source>
</evidence>
<keyword evidence="5 11" id="KW-0560">Oxidoreductase</keyword>
<evidence type="ECO:0000256" key="7">
    <source>
        <dbReference type="ARBA" id="ARBA00048313"/>
    </source>
</evidence>
<dbReference type="SUPFAM" id="SSF56327">
    <property type="entry name" value="LDH C-terminal domain-like"/>
    <property type="match status" value="1"/>
</dbReference>
<dbReference type="GO" id="GO:0070013">
    <property type="term" value="C:intracellular organelle lumen"/>
    <property type="evidence" value="ECO:0007669"/>
    <property type="project" value="UniProtKB-ARBA"/>
</dbReference>
<proteinExistence type="inferred from homology"/>
<dbReference type="SUPFAM" id="SSF51735">
    <property type="entry name" value="NAD(P)-binding Rossmann-fold domains"/>
    <property type="match status" value="1"/>
</dbReference>
<dbReference type="AlphaFoldDB" id="A0AAW0ESP0"/>
<evidence type="ECO:0000256" key="1">
    <source>
        <dbReference type="ARBA" id="ARBA00008824"/>
    </source>
</evidence>
<sequence>MRLSAVCRLKVAVLGASGAIGQPLALALVQNRRVSELALYDEVPPRGIAIDLSHVPRKVKVIGCPAKCIQKALDGADLVLMPAGMPRRPGMVREDLFNTNAVTVQELSVAVATYAPKALIGVISNPLNSMVPVVAETLRRAGVYDPRKVFGLVSLDLMRARKMLGDFTGKDPETLHVPVIGGHSGQTIVPLFSLSGVALKREQAEYLTHRVRMGGDEVVRAKQGRGSSSLSMALAAAEWSDGVLRALDGEAGVVCCSIVESPLFADRCRFFGSPVEVGREGVTRVLPLPPLDEYEEEQLDRCLPDLERNIRKGLQFVEERAAAAAAAAAAAVPSVSDGA</sequence>
<protein>
    <recommendedName>
        <fullName evidence="3">malate dehydrogenase</fullName>
        <ecNumber evidence="3">1.1.1.37</ecNumber>
    </recommendedName>
</protein>
<dbReference type="EC" id="1.1.1.37" evidence="3"/>
<dbReference type="Gene3D" id="3.40.50.720">
    <property type="entry name" value="NAD(P)-binding Rossmann-like Domain"/>
    <property type="match status" value="1"/>
</dbReference>
<comment type="catalytic activity">
    <reaction evidence="7">
        <text>(S)-malate + NAD(+) = oxaloacetate + NADH + H(+)</text>
        <dbReference type="Rhea" id="RHEA:21432"/>
        <dbReference type="ChEBI" id="CHEBI:15378"/>
        <dbReference type="ChEBI" id="CHEBI:15589"/>
        <dbReference type="ChEBI" id="CHEBI:16452"/>
        <dbReference type="ChEBI" id="CHEBI:57540"/>
        <dbReference type="ChEBI" id="CHEBI:57945"/>
        <dbReference type="EC" id="1.1.1.37"/>
    </reaction>
</comment>
<dbReference type="InterPro" id="IPR015955">
    <property type="entry name" value="Lactate_DH/Glyco_Ohase_4_C"/>
</dbReference>
<evidence type="ECO:0000256" key="4">
    <source>
        <dbReference type="ARBA" id="ARBA00022532"/>
    </source>
</evidence>
<dbReference type="NCBIfam" id="TIGR01772">
    <property type="entry name" value="MDH_euk_gproteo"/>
    <property type="match status" value="1"/>
</dbReference>
<feature type="binding site" evidence="10">
    <location>
        <position position="100"/>
    </location>
    <ligand>
        <name>NAD(+)</name>
        <dbReference type="ChEBI" id="CHEBI:57540"/>
    </ligand>
</feature>
<dbReference type="InterPro" id="IPR001236">
    <property type="entry name" value="Lactate/malate_DH_N"/>
</dbReference>
<dbReference type="GO" id="GO:0030060">
    <property type="term" value="F:L-malate dehydrogenase (NAD+) activity"/>
    <property type="evidence" value="ECO:0007669"/>
    <property type="project" value="UniProtKB-EC"/>
</dbReference>
<feature type="binding site" evidence="9">
    <location>
        <position position="87"/>
    </location>
    <ligand>
        <name>substrate</name>
    </ligand>
</feature>
<dbReference type="Pfam" id="PF00056">
    <property type="entry name" value="Ldh_1_N"/>
    <property type="match status" value="1"/>
</dbReference>
<comment type="caution">
    <text evidence="14">The sequence shown here is derived from an EMBL/GenBank/DDBJ whole genome shotgun (WGS) entry which is preliminary data.</text>
</comment>
<feature type="binding site" evidence="10">
    <location>
        <position position="232"/>
    </location>
    <ligand>
        <name>NAD(+)</name>
        <dbReference type="ChEBI" id="CHEBI:57540"/>
    </ligand>
</feature>
<evidence type="ECO:0000256" key="2">
    <source>
        <dbReference type="ARBA" id="ARBA00011738"/>
    </source>
</evidence>
<accession>A0AAW0ESP0</accession>
<dbReference type="GO" id="GO:0005737">
    <property type="term" value="C:cytoplasm"/>
    <property type="evidence" value="ECO:0007669"/>
    <property type="project" value="UniProtKB-ARBA"/>
</dbReference>
<keyword evidence="4" id="KW-0816">Tricarboxylic acid cycle</keyword>
<dbReference type="Pfam" id="PF02866">
    <property type="entry name" value="Ldh_1_C"/>
    <property type="match status" value="1"/>
</dbReference>
<evidence type="ECO:0000313" key="15">
    <source>
        <dbReference type="Proteomes" id="UP001430356"/>
    </source>
</evidence>
<organism evidence="14 15">
    <name type="scientific">Novymonas esmeraldas</name>
    <dbReference type="NCBI Taxonomy" id="1808958"/>
    <lineage>
        <taxon>Eukaryota</taxon>
        <taxon>Discoba</taxon>
        <taxon>Euglenozoa</taxon>
        <taxon>Kinetoplastea</taxon>
        <taxon>Metakinetoplastina</taxon>
        <taxon>Trypanosomatida</taxon>
        <taxon>Trypanosomatidae</taxon>
        <taxon>Novymonas</taxon>
    </lineage>
</organism>
<dbReference type="PANTHER" id="PTHR11540:SF16">
    <property type="entry name" value="MALATE DEHYDROGENASE, MITOCHONDRIAL"/>
    <property type="match status" value="1"/>
</dbReference>
<dbReference type="FunFam" id="3.40.50.720:FF:000268">
    <property type="entry name" value="Malate dehydrogenase"/>
    <property type="match status" value="1"/>
</dbReference>
<evidence type="ECO:0000259" key="12">
    <source>
        <dbReference type="Pfam" id="PF00056"/>
    </source>
</evidence>
<feature type="binding site" evidence="9">
    <location>
        <position position="125"/>
    </location>
    <ligand>
        <name>substrate</name>
    </ligand>
</feature>
<feature type="domain" description="Lactate/malate dehydrogenase N-terminal" evidence="12">
    <location>
        <begin position="10"/>
        <end position="151"/>
    </location>
</feature>
<comment type="similarity">
    <text evidence="1">Belongs to the LDH/MDH superfamily. MDH type 1 family.</text>
</comment>
<evidence type="ECO:0000256" key="6">
    <source>
        <dbReference type="ARBA" id="ARBA00023027"/>
    </source>
</evidence>
<dbReference type="GO" id="GO:0019752">
    <property type="term" value="P:carboxylic acid metabolic process"/>
    <property type="evidence" value="ECO:0007669"/>
    <property type="project" value="InterPro"/>
</dbReference>
<evidence type="ECO:0000313" key="14">
    <source>
        <dbReference type="EMBL" id="KAK7196636.1"/>
    </source>
</evidence>
<dbReference type="Proteomes" id="UP001430356">
    <property type="component" value="Unassembled WGS sequence"/>
</dbReference>
<dbReference type="FunFam" id="3.90.110.10:FF:000009">
    <property type="entry name" value="Malate dehydrogenase"/>
    <property type="match status" value="1"/>
</dbReference>
<evidence type="ECO:0000259" key="13">
    <source>
        <dbReference type="Pfam" id="PF02866"/>
    </source>
</evidence>
<dbReference type="InterPro" id="IPR022383">
    <property type="entry name" value="Lactate/malate_DH_C"/>
</dbReference>
<feature type="binding site" evidence="10">
    <location>
        <position position="41"/>
    </location>
    <ligand>
        <name>NAD(+)</name>
        <dbReference type="ChEBI" id="CHEBI:57540"/>
    </ligand>
</feature>
<dbReference type="InterPro" id="IPR036291">
    <property type="entry name" value="NAD(P)-bd_dom_sf"/>
</dbReference>
<dbReference type="GO" id="GO:0006099">
    <property type="term" value="P:tricarboxylic acid cycle"/>
    <property type="evidence" value="ECO:0007669"/>
    <property type="project" value="UniProtKB-KW"/>
</dbReference>
<feature type="active site" description="Proton acceptor" evidence="8">
    <location>
        <position position="183"/>
    </location>
</feature>
<dbReference type="PANTHER" id="PTHR11540">
    <property type="entry name" value="MALATE AND LACTATE DEHYDROGENASE"/>
    <property type="match status" value="1"/>
</dbReference>
<keyword evidence="6 10" id="KW-0520">NAD</keyword>
<dbReference type="PIRSF" id="PIRSF000102">
    <property type="entry name" value="Lac_mal_DH"/>
    <property type="match status" value="1"/>
</dbReference>
<feature type="binding site" evidence="9">
    <location>
        <position position="159"/>
    </location>
    <ligand>
        <name>substrate</name>
    </ligand>
</feature>